<dbReference type="Proteomes" id="UP001301152">
    <property type="component" value="Unassembled WGS sequence"/>
</dbReference>
<sequence>MTDAADNQQIRIDTEAAEWVIRQGGDKFTSQDQQSFKAWMAASPLHQQAFQRASALWSGFDAGGRKKQVKARRVAGYVATTGLAGLGIFALSFHLGWFEPSSWLADYTTGSGQIRTIHLTDGSIAELDSRAALNIRYTDGERRVVLVKGEAYFTVAPVAGEERRPFIVEAASGTSTALGTQFMVARDGDDVDTTVTEHKVRVTVNKQSGLTQSLIVAEGQGVHYGPGGLTDTYNAELSKLTAWRHGQVVFDNEPLVNVINRLNHYSHGRIMVFKPGVMQRRVSGVFACADVDNALITISQELHLKVVSVGRLVTLLY</sequence>
<dbReference type="PANTHER" id="PTHR30273:SF2">
    <property type="entry name" value="PROTEIN FECR"/>
    <property type="match status" value="1"/>
</dbReference>
<keyword evidence="5" id="KW-1185">Reference proteome</keyword>
<dbReference type="EMBL" id="JAPIUZ010000001">
    <property type="protein sequence ID" value="MCX2563105.1"/>
    <property type="molecule type" value="Genomic_DNA"/>
</dbReference>
<evidence type="ECO:0000259" key="3">
    <source>
        <dbReference type="Pfam" id="PF16220"/>
    </source>
</evidence>
<reference evidence="4 5" key="1">
    <citation type="submission" date="2022-11" db="EMBL/GenBank/DDBJ databases">
        <title>Genome sequencing of Acetobacter type strain.</title>
        <authorList>
            <person name="Heo J."/>
            <person name="Lee D."/>
            <person name="Han B.-H."/>
            <person name="Hong S.-B."/>
            <person name="Kwon S.-W."/>
        </authorList>
    </citation>
    <scope>NUCLEOTIDE SEQUENCE [LARGE SCALE GENOMIC DNA]</scope>
    <source>
        <strain evidence="4 5">KACC 21253</strain>
    </source>
</reference>
<keyword evidence="1" id="KW-1133">Transmembrane helix</keyword>
<feature type="domain" description="FecR protein" evidence="2">
    <location>
        <begin position="106"/>
        <end position="200"/>
    </location>
</feature>
<keyword evidence="1" id="KW-0472">Membrane</keyword>
<gene>
    <name evidence="4" type="ORF">OQ497_03905</name>
</gene>
<feature type="domain" description="FecR N-terminal" evidence="3">
    <location>
        <begin position="15"/>
        <end position="56"/>
    </location>
</feature>
<comment type="caution">
    <text evidence="4">The sequence shown here is derived from an EMBL/GenBank/DDBJ whole genome shotgun (WGS) entry which is preliminary data.</text>
</comment>
<dbReference type="InterPro" id="IPR032623">
    <property type="entry name" value="FecR_N"/>
</dbReference>
<dbReference type="PANTHER" id="PTHR30273">
    <property type="entry name" value="PERIPLASMIC SIGNAL SENSOR AND SIGMA FACTOR ACTIVATOR FECR-RELATED"/>
    <property type="match status" value="1"/>
</dbReference>
<feature type="transmembrane region" description="Helical" evidence="1">
    <location>
        <begin position="74"/>
        <end position="97"/>
    </location>
</feature>
<keyword evidence="1" id="KW-0812">Transmembrane</keyword>
<dbReference type="Pfam" id="PF04773">
    <property type="entry name" value="FecR"/>
    <property type="match status" value="1"/>
</dbReference>
<accession>A0ABT3QCW8</accession>
<dbReference type="Gene3D" id="3.55.50.30">
    <property type="match status" value="1"/>
</dbReference>
<dbReference type="PIRSF" id="PIRSF018266">
    <property type="entry name" value="FecR"/>
    <property type="match status" value="1"/>
</dbReference>
<evidence type="ECO:0000313" key="5">
    <source>
        <dbReference type="Proteomes" id="UP001301152"/>
    </source>
</evidence>
<dbReference type="Pfam" id="PF16220">
    <property type="entry name" value="DUF4880"/>
    <property type="match status" value="1"/>
</dbReference>
<dbReference type="Gene3D" id="2.60.120.1440">
    <property type="match status" value="1"/>
</dbReference>
<evidence type="ECO:0000256" key="1">
    <source>
        <dbReference type="SAM" id="Phobius"/>
    </source>
</evidence>
<dbReference type="RefSeq" id="WP_173560087.1">
    <property type="nucleotide sequence ID" value="NZ_JAPIUZ010000001.1"/>
</dbReference>
<name>A0ABT3QCW8_9PROT</name>
<organism evidence="4 5">
    <name type="scientific">Acetobacter thailandicus</name>
    <dbReference type="NCBI Taxonomy" id="1502842"/>
    <lineage>
        <taxon>Bacteria</taxon>
        <taxon>Pseudomonadati</taxon>
        <taxon>Pseudomonadota</taxon>
        <taxon>Alphaproteobacteria</taxon>
        <taxon>Acetobacterales</taxon>
        <taxon>Acetobacteraceae</taxon>
        <taxon>Acetobacter</taxon>
    </lineage>
</organism>
<protein>
    <submittedName>
        <fullName evidence="4">FecR family protein</fullName>
    </submittedName>
</protein>
<proteinExistence type="predicted"/>
<dbReference type="InterPro" id="IPR012373">
    <property type="entry name" value="Ferrdict_sens_TM"/>
</dbReference>
<dbReference type="InterPro" id="IPR006860">
    <property type="entry name" value="FecR"/>
</dbReference>
<evidence type="ECO:0000313" key="4">
    <source>
        <dbReference type="EMBL" id="MCX2563105.1"/>
    </source>
</evidence>
<evidence type="ECO:0000259" key="2">
    <source>
        <dbReference type="Pfam" id="PF04773"/>
    </source>
</evidence>